<feature type="transmembrane region" description="Helical" evidence="2">
    <location>
        <begin position="20"/>
        <end position="39"/>
    </location>
</feature>
<accession>A0ABD2K6I5</accession>
<name>A0ABD2K6I5_9BILA</name>
<reference evidence="3 4" key="1">
    <citation type="submission" date="2024-10" db="EMBL/GenBank/DDBJ databases">
        <authorList>
            <person name="Kim D."/>
        </authorList>
    </citation>
    <scope>NUCLEOTIDE SEQUENCE [LARGE SCALE GENOMIC DNA]</scope>
    <source>
        <strain evidence="3">BH-2024</strain>
    </source>
</reference>
<evidence type="ECO:0000256" key="2">
    <source>
        <dbReference type="SAM" id="Phobius"/>
    </source>
</evidence>
<protein>
    <submittedName>
        <fullName evidence="3">Uncharacterized protein</fullName>
    </submittedName>
</protein>
<gene>
    <name evidence="3" type="ORF">niasHT_021355</name>
</gene>
<proteinExistence type="predicted"/>
<organism evidence="3 4">
    <name type="scientific">Heterodera trifolii</name>
    <dbReference type="NCBI Taxonomy" id="157864"/>
    <lineage>
        <taxon>Eukaryota</taxon>
        <taxon>Metazoa</taxon>
        <taxon>Ecdysozoa</taxon>
        <taxon>Nematoda</taxon>
        <taxon>Chromadorea</taxon>
        <taxon>Rhabditida</taxon>
        <taxon>Tylenchina</taxon>
        <taxon>Tylenchomorpha</taxon>
        <taxon>Tylenchoidea</taxon>
        <taxon>Heteroderidae</taxon>
        <taxon>Heteroderinae</taxon>
        <taxon>Heterodera</taxon>
    </lineage>
</organism>
<feature type="region of interest" description="Disordered" evidence="1">
    <location>
        <begin position="125"/>
        <end position="171"/>
    </location>
</feature>
<feature type="compositionally biased region" description="Low complexity" evidence="1">
    <location>
        <begin position="144"/>
        <end position="156"/>
    </location>
</feature>
<feature type="compositionally biased region" description="Basic and acidic residues" evidence="1">
    <location>
        <begin position="125"/>
        <end position="143"/>
    </location>
</feature>
<dbReference type="AlphaFoldDB" id="A0ABD2K6I5"/>
<sequence length="311" mass="34978">MADKFGAIYKRKAKLFQMAYQLTPIIMLLWLFVGLVLSSHQQMAQMGRMEGHQIHVMEMDQMRGMEMGQMRGMEMDQMRGMERGQKPGMVMTQKSEMDMAQMRGMDGDDGQMRASWAASQKLLRAEQKEKGPKSQKNETEKPPQQKQPQEKPGAQQNDPETEEDSKEDKRKPIKCQEERKCYAHSECGARSKCEPATLERKKKVGTCDCGVCGGFQLLLLCGLNSGALSLDKNIVPRECAGLKDACVEKPLFVGSKSKKCDCEVGFQKAGFKNLRDGQKKVCNKQKCDGKKDTCFGMNCYAGKCRCHLADL</sequence>
<dbReference type="Proteomes" id="UP001620626">
    <property type="component" value="Unassembled WGS sequence"/>
</dbReference>
<comment type="caution">
    <text evidence="3">The sequence shown here is derived from an EMBL/GenBank/DDBJ whole genome shotgun (WGS) entry which is preliminary data.</text>
</comment>
<keyword evidence="2" id="KW-0472">Membrane</keyword>
<evidence type="ECO:0000313" key="3">
    <source>
        <dbReference type="EMBL" id="KAL3098496.1"/>
    </source>
</evidence>
<dbReference type="EMBL" id="JBICBT010000823">
    <property type="protein sequence ID" value="KAL3098496.1"/>
    <property type="molecule type" value="Genomic_DNA"/>
</dbReference>
<keyword evidence="4" id="KW-1185">Reference proteome</keyword>
<evidence type="ECO:0000313" key="4">
    <source>
        <dbReference type="Proteomes" id="UP001620626"/>
    </source>
</evidence>
<evidence type="ECO:0000256" key="1">
    <source>
        <dbReference type="SAM" id="MobiDB-lite"/>
    </source>
</evidence>
<keyword evidence="2" id="KW-0812">Transmembrane</keyword>
<keyword evidence="2" id="KW-1133">Transmembrane helix</keyword>